<evidence type="ECO:0000256" key="1">
    <source>
        <dbReference type="ARBA" id="ARBA00004123"/>
    </source>
</evidence>
<dbReference type="Pfam" id="PF00385">
    <property type="entry name" value="Chromo"/>
    <property type="match status" value="3"/>
</dbReference>
<dbReference type="GO" id="GO:0042393">
    <property type="term" value="F:histone binding"/>
    <property type="evidence" value="ECO:0007669"/>
    <property type="project" value="TreeGrafter"/>
</dbReference>
<evidence type="ECO:0000256" key="6">
    <source>
        <dbReference type="ARBA" id="ARBA00023015"/>
    </source>
</evidence>
<evidence type="ECO:0000256" key="4">
    <source>
        <dbReference type="ARBA" id="ARBA00022801"/>
    </source>
</evidence>
<name>A0A183BYQ9_GLOPA</name>
<sequence>MSSDTENTSKTSSEDEDSSFVEDGKVASDEEEEEEEEDDENEQQSSSSSSTDEGYKYQQKQKKKTVEKLALNSKRKSRKLEEINYRESSISEREDEGEDGEEDSSRRIDEDDSNSNPVAESSSAAYGLQQPPQSDTIERVLRHRDGVPGATGSGTTWYNVQDKGDPNERVSEIESDKLERQYLIKWLGWSHLHNTWESDTSLKAADVKGLKKVDNYSKREADVDIWRQRADKEYIELYNCELGMNDELIEQYKQVERVIGVQASQDKIGDNGEAATEYLIKWNGLPYSECTWEDEGLIRREFEHKIKECEVRQQSDTRPLKSYLQYKQVERVIGVQASQDKIGDNGEAATEYLIKWNGLPYSECTWEDEGLIRREFEHKIKECEVRQQSDTRPLKSYLAYKRRPRFQKLEDMPDFLRPTVSDLELRDYQLEGLNWLLNAWSKHNSSILADEMGLGKTIQTISFLSSLFHLHEMYGPFLVVVPLSTLPAWQNEFTLWGSKLNTVTYMGDVNSREQIRNHELNVFGQAKLCKANVVITTYEICLKDKTLLSFHTNHRLLVTGTPLQNSLRELWALLSFIMPQKFNDWYEFERAHQDRDHKGISALHRKLEPFLLRRMKKDVEKSLPAKLVLTRNYEELSKGVKGSINGFVNIMMELKKSCNHCCLVRQYDQIEEEPQARLQQLLKSSGKLILLDKLLCRLRETGHRVLIFSQMVMMLDILEEYMRLRRFLTQRLDGSMRSDLRKQALDHFNAPGSTDFCFLLSTRAGGLGINLATADTVIIYDSDWNPQNDLQAMSRAHRIGQKNQVNIYRLVTKGSVEEEIVERAKQKLVLDHLVIQRMDTTGKTVLSKNAINRIPFDKTELTAILKFGAAELFREEGGESQDLELDIDEILNRAETRECENTGTANELLNSFKYANFTIDEEKDLAVISQLDDSGMGENSPRMGTDTPNNCVKNLAKDWDEIIPLQEIERLKEIEQAKSGAGDLLLPRNRPSQSNVGYGGFTDESSDDLDSDGRRKRRKKNGAKRGRPSKKARVDGKMENSEESKTRRKKKRREDGERKAKTLKEKSGERGKGENGTEPTLKNHEKKTRKANPFERACSFIVNKRKYELDLKERNSPVFMKCVDFFRPHLKYMKKLVKQGDPISAGAIKYLVKLGNYITRHVVILIQTKEPVTVQKQWHNYLWIFLSQFLKTHHDPAMLLSTYQTHVKKHHHENTVAKKPDVQQGGATDDATRNLARKPHHFIVSRNS</sequence>
<evidence type="ECO:0000313" key="14">
    <source>
        <dbReference type="WBParaSite" id="GPLIN_000574900"/>
    </source>
</evidence>
<dbReference type="InterPro" id="IPR023779">
    <property type="entry name" value="Chromodomain_CS"/>
</dbReference>
<dbReference type="InterPro" id="IPR001650">
    <property type="entry name" value="Helicase_C-like"/>
</dbReference>
<reference evidence="13" key="2">
    <citation type="submission" date="2014-05" db="EMBL/GenBank/DDBJ databases">
        <title>The genome and life-stage specific transcriptomes of Globodera pallida elucidate key aspects of plant parasitism by a cyst nematode.</title>
        <authorList>
            <person name="Cotton J.A."/>
            <person name="Lilley C.J."/>
            <person name="Jones L.M."/>
            <person name="Kikuchi T."/>
            <person name="Reid A.J."/>
            <person name="Thorpe P."/>
            <person name="Tsai I.J."/>
            <person name="Beasley H."/>
            <person name="Blok V."/>
            <person name="Cock P.J.A."/>
            <person name="Van den Akker S.E."/>
            <person name="Holroyd N."/>
            <person name="Hunt M."/>
            <person name="Mantelin S."/>
            <person name="Naghra H."/>
            <person name="Pain A."/>
            <person name="Palomares-Rius J.E."/>
            <person name="Zarowiecki M."/>
            <person name="Berriman M."/>
            <person name="Jones J.T."/>
            <person name="Urwin P.E."/>
        </authorList>
    </citation>
    <scope>NUCLEOTIDE SEQUENCE [LARGE SCALE GENOMIC DNA]</scope>
    <source>
        <strain evidence="13">Lindley</strain>
    </source>
</reference>
<dbReference type="Pfam" id="PF00176">
    <property type="entry name" value="SNF2-rel_dom"/>
    <property type="match status" value="1"/>
</dbReference>
<feature type="domain" description="Helicase ATP-binding" evidence="11">
    <location>
        <begin position="437"/>
        <end position="580"/>
    </location>
</feature>
<keyword evidence="2" id="KW-0677">Repeat</keyword>
<dbReference type="InterPro" id="IPR049730">
    <property type="entry name" value="SNF2/RAD54-like_C"/>
</dbReference>
<keyword evidence="6" id="KW-0805">Transcription regulation</keyword>
<dbReference type="SMART" id="SM01176">
    <property type="entry name" value="DUF4208"/>
    <property type="match status" value="1"/>
</dbReference>
<proteinExistence type="predicted"/>
<dbReference type="GO" id="GO:0000785">
    <property type="term" value="C:chromatin"/>
    <property type="evidence" value="ECO:0007669"/>
    <property type="project" value="TreeGrafter"/>
</dbReference>
<dbReference type="Gene3D" id="3.40.50.300">
    <property type="entry name" value="P-loop containing nucleotide triphosphate hydrolases"/>
    <property type="match status" value="1"/>
</dbReference>
<dbReference type="InterPro" id="IPR038718">
    <property type="entry name" value="SNF2-like_sf"/>
</dbReference>
<evidence type="ECO:0000256" key="7">
    <source>
        <dbReference type="ARBA" id="ARBA00023163"/>
    </source>
</evidence>
<dbReference type="PROSITE" id="PS51192">
    <property type="entry name" value="HELICASE_ATP_BIND_1"/>
    <property type="match status" value="1"/>
</dbReference>
<keyword evidence="5" id="KW-0067">ATP-binding</keyword>
<protein>
    <submittedName>
        <fullName evidence="14">DNA helicase</fullName>
    </submittedName>
</protein>
<dbReference type="SMART" id="SM00487">
    <property type="entry name" value="DEXDc"/>
    <property type="match status" value="1"/>
</dbReference>
<keyword evidence="7" id="KW-0804">Transcription</keyword>
<dbReference type="GO" id="GO:0003682">
    <property type="term" value="F:chromatin binding"/>
    <property type="evidence" value="ECO:0007669"/>
    <property type="project" value="TreeGrafter"/>
</dbReference>
<dbReference type="PROSITE" id="PS51194">
    <property type="entry name" value="HELICASE_CTER"/>
    <property type="match status" value="1"/>
</dbReference>
<dbReference type="InterPro" id="IPR000953">
    <property type="entry name" value="Chromo/chromo_shadow_dom"/>
</dbReference>
<dbReference type="Gene3D" id="3.40.50.10810">
    <property type="entry name" value="Tandem AAA-ATPase domain"/>
    <property type="match status" value="2"/>
</dbReference>
<reference evidence="13" key="1">
    <citation type="submission" date="2013-12" db="EMBL/GenBank/DDBJ databases">
        <authorList>
            <person name="Aslett M."/>
        </authorList>
    </citation>
    <scope>NUCLEOTIDE SEQUENCE [LARGE SCALE GENOMIC DNA]</scope>
    <source>
        <strain evidence="13">Lindley</strain>
    </source>
</reference>
<dbReference type="Gene3D" id="2.40.50.40">
    <property type="match status" value="3"/>
</dbReference>
<evidence type="ECO:0000259" key="11">
    <source>
        <dbReference type="PROSITE" id="PS51192"/>
    </source>
</evidence>
<feature type="region of interest" description="Disordered" evidence="9">
    <location>
        <begin position="145"/>
        <end position="168"/>
    </location>
</feature>
<evidence type="ECO:0000313" key="13">
    <source>
        <dbReference type="Proteomes" id="UP000050741"/>
    </source>
</evidence>
<dbReference type="InterPro" id="IPR027417">
    <property type="entry name" value="P-loop_NTPase"/>
</dbReference>
<evidence type="ECO:0000256" key="2">
    <source>
        <dbReference type="ARBA" id="ARBA00022737"/>
    </source>
</evidence>
<dbReference type="InterPro" id="IPR025260">
    <property type="entry name" value="CHD1-like_C"/>
</dbReference>
<dbReference type="PROSITE" id="PS00598">
    <property type="entry name" value="CHROMO_1"/>
    <property type="match status" value="3"/>
</dbReference>
<evidence type="ECO:0000259" key="10">
    <source>
        <dbReference type="PROSITE" id="PS50013"/>
    </source>
</evidence>
<dbReference type="AlphaFoldDB" id="A0A183BYQ9"/>
<dbReference type="InterPro" id="IPR016197">
    <property type="entry name" value="Chromo-like_dom_sf"/>
</dbReference>
<dbReference type="InterPro" id="IPR014001">
    <property type="entry name" value="Helicase_ATP-bd"/>
</dbReference>
<feature type="compositionally biased region" description="Basic and acidic residues" evidence="9">
    <location>
        <begin position="1053"/>
        <end position="1075"/>
    </location>
</feature>
<dbReference type="Proteomes" id="UP000050741">
    <property type="component" value="Unassembled WGS sequence"/>
</dbReference>
<keyword evidence="3" id="KW-0547">Nucleotide-binding</keyword>
<feature type="compositionally biased region" description="Polar residues" evidence="9">
    <location>
        <begin position="117"/>
        <end position="132"/>
    </location>
</feature>
<dbReference type="GO" id="GO:0005524">
    <property type="term" value="F:ATP binding"/>
    <property type="evidence" value="ECO:0007669"/>
    <property type="project" value="UniProtKB-KW"/>
</dbReference>
<evidence type="ECO:0000256" key="9">
    <source>
        <dbReference type="SAM" id="MobiDB-lite"/>
    </source>
</evidence>
<dbReference type="PANTHER" id="PTHR45623:SF14">
    <property type="entry name" value="CHROMODOMAIN-HELICASE-DNA-BINDING PROTEIN 1"/>
    <property type="match status" value="1"/>
</dbReference>
<feature type="compositionally biased region" description="Acidic residues" evidence="9">
    <location>
        <begin position="29"/>
        <end position="42"/>
    </location>
</feature>
<dbReference type="PROSITE" id="PS50013">
    <property type="entry name" value="CHROMO_2"/>
    <property type="match status" value="3"/>
</dbReference>
<dbReference type="GO" id="GO:0005634">
    <property type="term" value="C:nucleus"/>
    <property type="evidence" value="ECO:0007669"/>
    <property type="project" value="UniProtKB-SubCell"/>
</dbReference>
<dbReference type="GO" id="GO:0140658">
    <property type="term" value="F:ATP-dependent chromatin remodeler activity"/>
    <property type="evidence" value="ECO:0007669"/>
    <property type="project" value="TreeGrafter"/>
</dbReference>
<organism evidence="13 14">
    <name type="scientific">Globodera pallida</name>
    <name type="common">Potato cyst nematode worm</name>
    <name type="synonym">Heterodera pallida</name>
    <dbReference type="NCBI Taxonomy" id="36090"/>
    <lineage>
        <taxon>Eukaryota</taxon>
        <taxon>Metazoa</taxon>
        <taxon>Ecdysozoa</taxon>
        <taxon>Nematoda</taxon>
        <taxon>Chromadorea</taxon>
        <taxon>Rhabditida</taxon>
        <taxon>Tylenchina</taxon>
        <taxon>Tylenchomorpha</taxon>
        <taxon>Tylenchoidea</taxon>
        <taxon>Heteroderidae</taxon>
        <taxon>Heteroderinae</taxon>
        <taxon>Globodera</taxon>
    </lineage>
</organism>
<dbReference type="GO" id="GO:0034728">
    <property type="term" value="P:nucleosome organization"/>
    <property type="evidence" value="ECO:0007669"/>
    <property type="project" value="TreeGrafter"/>
</dbReference>
<dbReference type="Pfam" id="PF00271">
    <property type="entry name" value="Helicase_C"/>
    <property type="match status" value="1"/>
</dbReference>
<feature type="region of interest" description="Disordered" evidence="9">
    <location>
        <begin position="1"/>
        <end position="132"/>
    </location>
</feature>
<evidence type="ECO:0000256" key="8">
    <source>
        <dbReference type="ARBA" id="ARBA00023242"/>
    </source>
</evidence>
<feature type="domain" description="Helicase C-terminal" evidence="12">
    <location>
        <begin position="690"/>
        <end position="841"/>
    </location>
</feature>
<keyword evidence="8" id="KW-0539">Nucleus</keyword>
<dbReference type="FunFam" id="2.40.50.40:FF:000014">
    <property type="entry name" value="Chromodomain-helicase-DNA-binding protein 2 isoform 1"/>
    <property type="match status" value="2"/>
</dbReference>
<feature type="compositionally biased region" description="Basic residues" evidence="9">
    <location>
        <begin position="1014"/>
        <end position="1031"/>
    </location>
</feature>
<feature type="compositionally biased region" description="Basic and acidic residues" evidence="9">
    <location>
        <begin position="1032"/>
        <end position="1045"/>
    </location>
</feature>
<feature type="domain" description="Chromo" evidence="10">
    <location>
        <begin position="165"/>
        <end position="228"/>
    </location>
</feature>
<dbReference type="CDD" id="cd18793">
    <property type="entry name" value="SF2_C_SNF"/>
    <property type="match status" value="1"/>
</dbReference>
<feature type="compositionally biased region" description="Basic and acidic residues" evidence="9">
    <location>
        <begin position="79"/>
        <end position="92"/>
    </location>
</feature>
<dbReference type="CDD" id="cd18666">
    <property type="entry name" value="CD1_tandem_CHD1-2_like"/>
    <property type="match status" value="1"/>
</dbReference>
<reference evidence="14" key="3">
    <citation type="submission" date="2016-06" db="UniProtKB">
        <authorList>
            <consortium name="WormBaseParasite"/>
        </authorList>
    </citation>
    <scope>IDENTIFICATION</scope>
</reference>
<feature type="compositionally biased region" description="Low complexity" evidence="9">
    <location>
        <begin position="1"/>
        <end position="11"/>
    </location>
</feature>
<feature type="compositionally biased region" description="Acidic residues" evidence="9">
    <location>
        <begin position="93"/>
        <end position="102"/>
    </location>
</feature>
<feature type="compositionally biased region" description="Low complexity" evidence="9">
    <location>
        <begin position="43"/>
        <end position="58"/>
    </location>
</feature>
<feature type="region of interest" description="Disordered" evidence="9">
    <location>
        <begin position="982"/>
        <end position="1090"/>
    </location>
</feature>
<comment type="subcellular location">
    <subcellularLocation>
        <location evidence="1">Nucleus</location>
    </subcellularLocation>
</comment>
<dbReference type="SMART" id="SM00298">
    <property type="entry name" value="CHROMO"/>
    <property type="match status" value="3"/>
</dbReference>
<dbReference type="GO" id="GO:0003677">
    <property type="term" value="F:DNA binding"/>
    <property type="evidence" value="ECO:0007669"/>
    <property type="project" value="TreeGrafter"/>
</dbReference>
<dbReference type="SUPFAM" id="SSF54160">
    <property type="entry name" value="Chromo domain-like"/>
    <property type="match status" value="3"/>
</dbReference>
<dbReference type="InterPro" id="IPR023780">
    <property type="entry name" value="Chromo_domain"/>
</dbReference>
<keyword evidence="13" id="KW-1185">Reference proteome</keyword>
<feature type="domain" description="Chromo" evidence="10">
    <location>
        <begin position="327"/>
        <end position="395"/>
    </location>
</feature>
<evidence type="ECO:0000256" key="3">
    <source>
        <dbReference type="ARBA" id="ARBA00022741"/>
    </source>
</evidence>
<feature type="domain" description="Chromo" evidence="10">
    <location>
        <begin position="253"/>
        <end position="321"/>
    </location>
</feature>
<dbReference type="WBParaSite" id="GPLIN_000574900">
    <property type="protein sequence ID" value="GPLIN_000574900"/>
    <property type="gene ID" value="GPLIN_000574900"/>
</dbReference>
<dbReference type="SUPFAM" id="SSF52540">
    <property type="entry name" value="P-loop containing nucleoside triphosphate hydrolases"/>
    <property type="match status" value="2"/>
</dbReference>
<dbReference type="GO" id="GO:0016887">
    <property type="term" value="F:ATP hydrolysis activity"/>
    <property type="evidence" value="ECO:0007669"/>
    <property type="project" value="TreeGrafter"/>
</dbReference>
<evidence type="ECO:0000259" key="12">
    <source>
        <dbReference type="PROSITE" id="PS51194"/>
    </source>
</evidence>
<accession>A0A183BYQ9</accession>
<dbReference type="PANTHER" id="PTHR45623">
    <property type="entry name" value="CHROMODOMAIN-HELICASE-DNA-BINDING PROTEIN 3-RELATED-RELATED"/>
    <property type="match status" value="1"/>
</dbReference>
<dbReference type="SMART" id="SM00490">
    <property type="entry name" value="HELICc"/>
    <property type="match status" value="1"/>
</dbReference>
<evidence type="ECO:0000256" key="5">
    <source>
        <dbReference type="ARBA" id="ARBA00022840"/>
    </source>
</evidence>
<keyword evidence="4" id="KW-0378">Hydrolase</keyword>
<dbReference type="InterPro" id="IPR000330">
    <property type="entry name" value="SNF2_N"/>
</dbReference>